<evidence type="ECO:0000256" key="8">
    <source>
        <dbReference type="SAM" id="SignalP"/>
    </source>
</evidence>
<comment type="caution">
    <text evidence="9">The sequence shown here is derived from an EMBL/GenBank/DDBJ whole genome shotgun (WGS) entry which is preliminary data.</text>
</comment>
<evidence type="ECO:0000313" key="9">
    <source>
        <dbReference type="EMBL" id="OEE62141.1"/>
    </source>
</evidence>
<dbReference type="Gene3D" id="2.40.160.60">
    <property type="entry name" value="Outer membrane protein transport protein (OMPP1/FadL/TodX)"/>
    <property type="match status" value="1"/>
</dbReference>
<dbReference type="InterPro" id="IPR005017">
    <property type="entry name" value="OMPP1/FadL/TodX"/>
</dbReference>
<evidence type="ECO:0000313" key="10">
    <source>
        <dbReference type="Proteomes" id="UP000095039"/>
    </source>
</evidence>
<dbReference type="Proteomes" id="UP000095039">
    <property type="component" value="Unassembled WGS sequence"/>
</dbReference>
<dbReference type="RefSeq" id="WP_016962094.1">
    <property type="nucleotide sequence ID" value="NZ_AJWN02000040.1"/>
</dbReference>
<dbReference type="GO" id="GO:0015483">
    <property type="term" value="F:long-chain fatty acid transporting porin activity"/>
    <property type="evidence" value="ECO:0007669"/>
    <property type="project" value="TreeGrafter"/>
</dbReference>
<keyword evidence="3" id="KW-1134">Transmembrane beta strand</keyword>
<evidence type="ECO:0000256" key="5">
    <source>
        <dbReference type="ARBA" id="ARBA00022729"/>
    </source>
</evidence>
<dbReference type="SUPFAM" id="SSF56935">
    <property type="entry name" value="Porins"/>
    <property type="match status" value="1"/>
</dbReference>
<dbReference type="Pfam" id="PF03349">
    <property type="entry name" value="Toluene_X"/>
    <property type="match status" value="1"/>
</dbReference>
<dbReference type="EMBL" id="AJWN02000040">
    <property type="protein sequence ID" value="OEE62141.1"/>
    <property type="molecule type" value="Genomic_DNA"/>
</dbReference>
<keyword evidence="6" id="KW-0472">Membrane</keyword>
<evidence type="ECO:0000256" key="6">
    <source>
        <dbReference type="ARBA" id="ARBA00023136"/>
    </source>
</evidence>
<evidence type="ECO:0000256" key="1">
    <source>
        <dbReference type="ARBA" id="ARBA00004571"/>
    </source>
</evidence>
<evidence type="ECO:0000256" key="2">
    <source>
        <dbReference type="ARBA" id="ARBA00008163"/>
    </source>
</evidence>
<keyword evidence="10" id="KW-1185">Reference proteome</keyword>
<comment type="subcellular location">
    <subcellularLocation>
        <location evidence="1">Cell outer membrane</location>
        <topology evidence="1">Multi-pass membrane protein</topology>
    </subcellularLocation>
</comment>
<feature type="chain" id="PRO_5009172555" evidence="8">
    <location>
        <begin position="30"/>
        <end position="419"/>
    </location>
</feature>
<sequence>MLMSHSPKVKLSQAALLVASILSFGNANAAGYQIAFDSVSGLGRAYAGEAAIGDSAAAMGRNPALMALFKQAEISGAMIYFDADIDVTGSSDALSSDDTVPSQFVPSTYYVQPLNEQLAFGLGFYSNYGLGTDLKDDFAAGDIGGDTSLLSVNLNPSISYRINPMFSVGAGVSLIYATGEVNRHYGAANPVSPSSKILSWEADDWALGWNLGALVELDENNRFGLAYRAGVDLELGGDFTDHTPGLVAIPGGGSVDSQSDVPLPATVEFSGFHQLNHTFAVHYSALWTQWSDYTEFKATGTGCSVTGGTCFNKPETYDDSWRWSLGATYQLNQAIKLRAGVALDEKAGTTTLSIPDQDAFWYAAGLNYQHSAEWSFDFGLAYMDRSNESYTETSLFVGEQDYQTKGYLVILGAQANYRF</sequence>
<dbReference type="GO" id="GO:0009279">
    <property type="term" value="C:cell outer membrane"/>
    <property type="evidence" value="ECO:0007669"/>
    <property type="project" value="UniProtKB-SubCell"/>
</dbReference>
<reference evidence="9 10" key="1">
    <citation type="journal article" date="2012" name="Science">
        <title>Ecological populations of bacteria act as socially cohesive units of antibiotic production and resistance.</title>
        <authorList>
            <person name="Cordero O.X."/>
            <person name="Wildschutte H."/>
            <person name="Kirkup B."/>
            <person name="Proehl S."/>
            <person name="Ngo L."/>
            <person name="Hussain F."/>
            <person name="Le Roux F."/>
            <person name="Mincer T."/>
            <person name="Polz M.F."/>
        </authorList>
    </citation>
    <scope>NUCLEOTIDE SEQUENCE [LARGE SCALE GENOMIC DNA]</scope>
    <source>
        <strain evidence="9 10">FF-454</strain>
    </source>
</reference>
<evidence type="ECO:0000256" key="4">
    <source>
        <dbReference type="ARBA" id="ARBA00022692"/>
    </source>
</evidence>
<dbReference type="PANTHER" id="PTHR35093:SF3">
    <property type="entry name" value="LONG-CHAIN FATTY ACID TRANSPORT PROTEIN"/>
    <property type="match status" value="1"/>
</dbReference>
<keyword evidence="5 8" id="KW-0732">Signal</keyword>
<dbReference type="AlphaFoldDB" id="A0A1E5C9F0"/>
<name>A0A1E5C9F0_9GAMM</name>
<feature type="signal peptide" evidence="8">
    <location>
        <begin position="1"/>
        <end position="29"/>
    </location>
</feature>
<comment type="similarity">
    <text evidence="2">Belongs to the OmpP1/FadL family.</text>
</comment>
<dbReference type="PANTHER" id="PTHR35093">
    <property type="entry name" value="OUTER MEMBRANE PROTEIN NMB0088-RELATED"/>
    <property type="match status" value="1"/>
</dbReference>
<evidence type="ECO:0000256" key="3">
    <source>
        <dbReference type="ARBA" id="ARBA00022452"/>
    </source>
</evidence>
<keyword evidence="4" id="KW-0812">Transmembrane</keyword>
<protein>
    <submittedName>
        <fullName evidence="9">Long-chain fatty acid transporter</fullName>
    </submittedName>
</protein>
<evidence type="ECO:0000256" key="7">
    <source>
        <dbReference type="ARBA" id="ARBA00023237"/>
    </source>
</evidence>
<accession>A0A1E5C9F0</accession>
<organism evidence="9 10">
    <name type="scientific">Enterovibrio norvegicus FF-454</name>
    <dbReference type="NCBI Taxonomy" id="1185651"/>
    <lineage>
        <taxon>Bacteria</taxon>
        <taxon>Pseudomonadati</taxon>
        <taxon>Pseudomonadota</taxon>
        <taxon>Gammaproteobacteria</taxon>
        <taxon>Vibrionales</taxon>
        <taxon>Vibrionaceae</taxon>
        <taxon>Enterovibrio</taxon>
    </lineage>
</organism>
<proteinExistence type="inferred from homology"/>
<keyword evidence="7" id="KW-0998">Cell outer membrane</keyword>
<gene>
    <name evidence="9" type="ORF">A1OK_01145</name>
</gene>